<evidence type="ECO:0000313" key="2">
    <source>
        <dbReference type="Proteomes" id="UP000199518"/>
    </source>
</evidence>
<dbReference type="Proteomes" id="UP000199518">
    <property type="component" value="Unassembled WGS sequence"/>
</dbReference>
<evidence type="ECO:0000313" key="1">
    <source>
        <dbReference type="EMBL" id="SFH95937.1"/>
    </source>
</evidence>
<proteinExistence type="predicted"/>
<keyword evidence="2" id="KW-1185">Reference proteome</keyword>
<dbReference type="RefSeq" id="WP_139228302.1">
    <property type="nucleotide sequence ID" value="NZ_FOQD01000004.1"/>
</dbReference>
<dbReference type="EMBL" id="FOQD01000004">
    <property type="protein sequence ID" value="SFH95937.1"/>
    <property type="molecule type" value="Genomic_DNA"/>
</dbReference>
<dbReference type="AlphaFoldDB" id="A0A1I3EAE0"/>
<gene>
    <name evidence="1" type="ORF">SAMN05421753_104141</name>
</gene>
<sequence length="77" mass="8714">MSTVPPPSTPKEVLAQAGWFSAAEWAEAIGEEEKTFWGKVLKNEIPHMPWGSRHLVNKEDLLQYLNTHKELGNGKEK</sequence>
<protein>
    <recommendedName>
        <fullName evidence="3">Helix-turn-helix domain-containing protein</fullName>
    </recommendedName>
</protein>
<reference evidence="2" key="1">
    <citation type="submission" date="2016-10" db="EMBL/GenBank/DDBJ databases">
        <authorList>
            <person name="Varghese N."/>
            <person name="Submissions S."/>
        </authorList>
    </citation>
    <scope>NUCLEOTIDE SEQUENCE [LARGE SCALE GENOMIC DNA]</scope>
    <source>
        <strain evidence="2">DSM 26348</strain>
    </source>
</reference>
<evidence type="ECO:0008006" key="3">
    <source>
        <dbReference type="Google" id="ProtNLM"/>
    </source>
</evidence>
<organism evidence="1 2">
    <name type="scientific">Planctomicrobium piriforme</name>
    <dbReference type="NCBI Taxonomy" id="1576369"/>
    <lineage>
        <taxon>Bacteria</taxon>
        <taxon>Pseudomonadati</taxon>
        <taxon>Planctomycetota</taxon>
        <taxon>Planctomycetia</taxon>
        <taxon>Planctomycetales</taxon>
        <taxon>Planctomycetaceae</taxon>
        <taxon>Planctomicrobium</taxon>
    </lineage>
</organism>
<name>A0A1I3EAE0_9PLAN</name>
<accession>A0A1I3EAE0</accession>